<evidence type="ECO:0000256" key="1">
    <source>
        <dbReference type="SAM" id="MobiDB-lite"/>
    </source>
</evidence>
<comment type="caution">
    <text evidence="2">The sequence shown here is derived from an EMBL/GenBank/DDBJ whole genome shotgun (WGS) entry which is preliminary data.</text>
</comment>
<feature type="region of interest" description="Disordered" evidence="1">
    <location>
        <begin position="1"/>
        <end position="27"/>
    </location>
</feature>
<sequence length="106" mass="11994">MVSLHHRKRDGDSGGGSGEDGRGGPWAEIQARISRGWPYEDNGSVEGRWYSVCSTCRGNRSGVWIDSLWRLQRPFKLRSARGAGRRSSLIFRTPFAEEPFRFNGNH</sequence>
<keyword evidence="3" id="KW-1185">Reference proteome</keyword>
<reference evidence="2" key="2">
    <citation type="submission" date="2020-11" db="EMBL/GenBank/DDBJ databases">
        <authorList>
            <person name="McCartney M.A."/>
            <person name="Auch B."/>
            <person name="Kono T."/>
            <person name="Mallez S."/>
            <person name="Becker A."/>
            <person name="Gohl D.M."/>
            <person name="Silverstein K.A.T."/>
            <person name="Koren S."/>
            <person name="Bechman K.B."/>
            <person name="Herman A."/>
            <person name="Abrahante J.E."/>
            <person name="Garbe J."/>
        </authorList>
    </citation>
    <scope>NUCLEOTIDE SEQUENCE</scope>
    <source>
        <strain evidence="2">Duluth1</strain>
        <tissue evidence="2">Whole animal</tissue>
    </source>
</reference>
<dbReference type="EMBL" id="JAIWYP010000002">
    <property type="protein sequence ID" value="KAH3869196.1"/>
    <property type="molecule type" value="Genomic_DNA"/>
</dbReference>
<protein>
    <submittedName>
        <fullName evidence="2">Uncharacterized protein</fullName>
    </submittedName>
</protein>
<dbReference type="AlphaFoldDB" id="A0A9D4M414"/>
<organism evidence="2 3">
    <name type="scientific">Dreissena polymorpha</name>
    <name type="common">Zebra mussel</name>
    <name type="synonym">Mytilus polymorpha</name>
    <dbReference type="NCBI Taxonomy" id="45954"/>
    <lineage>
        <taxon>Eukaryota</taxon>
        <taxon>Metazoa</taxon>
        <taxon>Spiralia</taxon>
        <taxon>Lophotrochozoa</taxon>
        <taxon>Mollusca</taxon>
        <taxon>Bivalvia</taxon>
        <taxon>Autobranchia</taxon>
        <taxon>Heteroconchia</taxon>
        <taxon>Euheterodonta</taxon>
        <taxon>Imparidentia</taxon>
        <taxon>Neoheterodontei</taxon>
        <taxon>Myida</taxon>
        <taxon>Dreissenoidea</taxon>
        <taxon>Dreissenidae</taxon>
        <taxon>Dreissena</taxon>
    </lineage>
</organism>
<evidence type="ECO:0000313" key="2">
    <source>
        <dbReference type="EMBL" id="KAH3869196.1"/>
    </source>
</evidence>
<evidence type="ECO:0000313" key="3">
    <source>
        <dbReference type="Proteomes" id="UP000828390"/>
    </source>
</evidence>
<dbReference type="Proteomes" id="UP000828390">
    <property type="component" value="Unassembled WGS sequence"/>
</dbReference>
<reference evidence="2" key="1">
    <citation type="journal article" date="2019" name="bioRxiv">
        <title>The Genome of the Zebra Mussel, Dreissena polymorpha: A Resource for Invasive Species Research.</title>
        <authorList>
            <person name="McCartney M.A."/>
            <person name="Auch B."/>
            <person name="Kono T."/>
            <person name="Mallez S."/>
            <person name="Zhang Y."/>
            <person name="Obille A."/>
            <person name="Becker A."/>
            <person name="Abrahante J.E."/>
            <person name="Garbe J."/>
            <person name="Badalamenti J.P."/>
            <person name="Herman A."/>
            <person name="Mangelson H."/>
            <person name="Liachko I."/>
            <person name="Sullivan S."/>
            <person name="Sone E.D."/>
            <person name="Koren S."/>
            <person name="Silverstein K.A.T."/>
            <person name="Beckman K.B."/>
            <person name="Gohl D.M."/>
        </authorList>
    </citation>
    <scope>NUCLEOTIDE SEQUENCE</scope>
    <source>
        <strain evidence="2">Duluth1</strain>
        <tissue evidence="2">Whole animal</tissue>
    </source>
</reference>
<proteinExistence type="predicted"/>
<accession>A0A9D4M414</accession>
<gene>
    <name evidence="2" type="ORF">DPMN_032357</name>
</gene>
<name>A0A9D4M414_DREPO</name>